<proteinExistence type="predicted"/>
<dbReference type="SUPFAM" id="SSF55486">
    <property type="entry name" value="Metalloproteases ('zincins'), catalytic domain"/>
    <property type="match status" value="1"/>
</dbReference>
<protein>
    <recommendedName>
        <fullName evidence="3">Oligoendopeptidase F</fullName>
    </recommendedName>
</protein>
<reference evidence="1 2" key="1">
    <citation type="submission" date="2019-03" db="EMBL/GenBank/DDBJ databases">
        <title>Genomic Encyclopedia of Type Strains, Phase IV (KMG-IV): sequencing the most valuable type-strain genomes for metagenomic binning, comparative biology and taxonomic classification.</title>
        <authorList>
            <person name="Goeker M."/>
        </authorList>
    </citation>
    <scope>NUCLEOTIDE SEQUENCE [LARGE SCALE GENOMIC DNA]</scope>
    <source>
        <strain evidence="1 2">DSM 24179</strain>
    </source>
</reference>
<evidence type="ECO:0000313" key="1">
    <source>
        <dbReference type="EMBL" id="TCO08704.1"/>
    </source>
</evidence>
<name>A0A4R2GJT1_9BACT</name>
<dbReference type="EMBL" id="SLWK01000004">
    <property type="protein sequence ID" value="TCO08704.1"/>
    <property type="molecule type" value="Genomic_DNA"/>
</dbReference>
<sequence length="699" mass="80489">MRNSNRVAIFEYSNNIYTAMRKILLLLITVINMTNCKQSSQDETIQKSVIPSEVIESTISAIIKKHPDTDVERLTRGVNHTASLWWPADGDNNEFKTWCKEHFIPTDKERKAFFNSVSTHIETLYGHFNQIALGLQRPIHVDLGEILPIDAAFGAYSAGAHLQNDLFDNKIAFNITLNFPYYSLQEKEEYGKSWDRLNWAYARLGDLFTSRTPASIIQNYSRVSTDSEMYISQYNIQAGKLLTEENKTIFPEDMVLLSHWNLRDELKANYPLGDEGLEKQKMIYEVMKHIIRQTIPEQVINNPEYKWAPYSNKLFKNQEEVEAIPEPDMRYQQIINNFQALKAMDAYSPLDTYIRRNFEGSMEIAQPEVEELFIEFLSSDVLKEVGNLISNRLGRPLQPFDIWYDGFKARGAIGEDELSAVTRRLYPDAVAFENDIANLLVKLGYKRERANYLAEKISVDAARGSGHAWGAAIRGQNSYLRTRIPTDGMDYKGYNIAMHELGHNVEQTISLYDVDYYMLNGVPNTAFTEALAFMYQKRDLDLLGMPSTDPLEEALQTLDLIWASYEIMGVSLLDMRVWKWLYENPTATATQLKEAVITLATDIWNDFYAPVYGIKDQPILAIYSHMISYPLYLSAYAYGNIIEFQLEEYIQNRSFADETDRMFMLGRLTPNHWMRQAVGADIDIQPMLNAGREALKLFN</sequence>
<gene>
    <name evidence="1" type="ORF">EV194_10415</name>
</gene>
<keyword evidence="2" id="KW-1185">Reference proteome</keyword>
<comment type="caution">
    <text evidence="1">The sequence shown here is derived from an EMBL/GenBank/DDBJ whole genome shotgun (WGS) entry which is preliminary data.</text>
</comment>
<dbReference type="Proteomes" id="UP000295221">
    <property type="component" value="Unassembled WGS sequence"/>
</dbReference>
<organism evidence="1 2">
    <name type="scientific">Natronoflexus pectinivorans</name>
    <dbReference type="NCBI Taxonomy" id="682526"/>
    <lineage>
        <taxon>Bacteria</taxon>
        <taxon>Pseudomonadati</taxon>
        <taxon>Bacteroidota</taxon>
        <taxon>Bacteroidia</taxon>
        <taxon>Marinilabiliales</taxon>
        <taxon>Marinilabiliaceae</taxon>
        <taxon>Natronoflexus</taxon>
    </lineage>
</organism>
<dbReference type="AlphaFoldDB" id="A0A4R2GJT1"/>
<accession>A0A4R2GJT1</accession>
<evidence type="ECO:0008006" key="3">
    <source>
        <dbReference type="Google" id="ProtNLM"/>
    </source>
</evidence>
<evidence type="ECO:0000313" key="2">
    <source>
        <dbReference type="Proteomes" id="UP000295221"/>
    </source>
</evidence>